<dbReference type="Pfam" id="PF09594">
    <property type="entry name" value="GT87"/>
    <property type="match status" value="1"/>
</dbReference>
<comment type="similarity">
    <text evidence="7">Belongs to the glycosyltransferase 87 family.</text>
</comment>
<evidence type="ECO:0000256" key="1">
    <source>
        <dbReference type="ARBA" id="ARBA00004651"/>
    </source>
</evidence>
<feature type="transmembrane region" description="Helical" evidence="8">
    <location>
        <begin position="297"/>
        <end position="316"/>
    </location>
</feature>
<comment type="subcellular location">
    <subcellularLocation>
        <location evidence="1">Cell membrane</location>
        <topology evidence="1">Multi-pass membrane protein</topology>
    </subcellularLocation>
</comment>
<comment type="caution">
    <text evidence="9">The sequence shown here is derived from an EMBL/GenBank/DDBJ whole genome shotgun (WGS) entry which is preliminary data.</text>
</comment>
<keyword evidence="5 8" id="KW-1133">Transmembrane helix</keyword>
<dbReference type="GO" id="GO:0005886">
    <property type="term" value="C:plasma membrane"/>
    <property type="evidence" value="ECO:0007669"/>
    <property type="project" value="UniProtKB-SubCell"/>
</dbReference>
<dbReference type="GO" id="GO:0016758">
    <property type="term" value="F:hexosyltransferase activity"/>
    <property type="evidence" value="ECO:0007669"/>
    <property type="project" value="InterPro"/>
</dbReference>
<name>A0A9D1KMA1_9ACTN</name>
<evidence type="ECO:0000256" key="5">
    <source>
        <dbReference type="ARBA" id="ARBA00022989"/>
    </source>
</evidence>
<protein>
    <submittedName>
        <fullName evidence="9">DUF2029 domain-containing protein</fullName>
    </submittedName>
</protein>
<dbReference type="AlphaFoldDB" id="A0A9D1KMA1"/>
<gene>
    <name evidence="9" type="ORF">IAA98_07765</name>
</gene>
<feature type="transmembrane region" description="Helical" evidence="8">
    <location>
        <begin position="118"/>
        <end position="135"/>
    </location>
</feature>
<reference evidence="9" key="2">
    <citation type="journal article" date="2021" name="PeerJ">
        <title>Extensive microbial diversity within the chicken gut microbiome revealed by metagenomics and culture.</title>
        <authorList>
            <person name="Gilroy R."/>
            <person name="Ravi A."/>
            <person name="Getino M."/>
            <person name="Pursley I."/>
            <person name="Horton D.L."/>
            <person name="Alikhan N.F."/>
            <person name="Baker D."/>
            <person name="Gharbi K."/>
            <person name="Hall N."/>
            <person name="Watson M."/>
            <person name="Adriaenssens E.M."/>
            <person name="Foster-Nyarko E."/>
            <person name="Jarju S."/>
            <person name="Secka A."/>
            <person name="Antonio M."/>
            <person name="Oren A."/>
            <person name="Chaudhuri R.R."/>
            <person name="La Ragione R."/>
            <person name="Hildebrand F."/>
            <person name="Pallen M.J."/>
        </authorList>
    </citation>
    <scope>NUCLEOTIDE SEQUENCE</scope>
    <source>
        <strain evidence="9">ChiGjej1B1-24693</strain>
    </source>
</reference>
<accession>A0A9D1KMA1</accession>
<evidence type="ECO:0000256" key="3">
    <source>
        <dbReference type="ARBA" id="ARBA00022679"/>
    </source>
</evidence>
<feature type="transmembrane region" description="Helical" evidence="8">
    <location>
        <begin position="379"/>
        <end position="396"/>
    </location>
</feature>
<feature type="transmembrane region" description="Helical" evidence="8">
    <location>
        <begin position="12"/>
        <end position="34"/>
    </location>
</feature>
<feature type="transmembrane region" description="Helical" evidence="8">
    <location>
        <begin position="270"/>
        <end position="291"/>
    </location>
</feature>
<keyword evidence="4 8" id="KW-0812">Transmembrane</keyword>
<evidence type="ECO:0000313" key="10">
    <source>
        <dbReference type="Proteomes" id="UP000886842"/>
    </source>
</evidence>
<feature type="transmembrane region" description="Helical" evidence="8">
    <location>
        <begin position="81"/>
        <end position="106"/>
    </location>
</feature>
<evidence type="ECO:0000256" key="8">
    <source>
        <dbReference type="SAM" id="Phobius"/>
    </source>
</evidence>
<keyword evidence="3" id="KW-0808">Transferase</keyword>
<dbReference type="Proteomes" id="UP000886842">
    <property type="component" value="Unassembled WGS sequence"/>
</dbReference>
<evidence type="ECO:0000256" key="6">
    <source>
        <dbReference type="ARBA" id="ARBA00023136"/>
    </source>
</evidence>
<evidence type="ECO:0000256" key="7">
    <source>
        <dbReference type="ARBA" id="ARBA00024033"/>
    </source>
</evidence>
<feature type="transmembrane region" description="Helical" evidence="8">
    <location>
        <begin position="207"/>
        <end position="226"/>
    </location>
</feature>
<keyword evidence="2" id="KW-1003">Cell membrane</keyword>
<evidence type="ECO:0000256" key="2">
    <source>
        <dbReference type="ARBA" id="ARBA00022475"/>
    </source>
</evidence>
<dbReference type="InterPro" id="IPR018584">
    <property type="entry name" value="GT87"/>
</dbReference>
<evidence type="ECO:0000313" key="9">
    <source>
        <dbReference type="EMBL" id="HIT75465.1"/>
    </source>
</evidence>
<evidence type="ECO:0000256" key="4">
    <source>
        <dbReference type="ARBA" id="ARBA00022692"/>
    </source>
</evidence>
<reference evidence="9" key="1">
    <citation type="submission" date="2020-10" db="EMBL/GenBank/DDBJ databases">
        <authorList>
            <person name="Gilroy R."/>
        </authorList>
    </citation>
    <scope>NUCLEOTIDE SEQUENCE</scope>
    <source>
        <strain evidence="9">ChiGjej1B1-24693</strain>
    </source>
</reference>
<proteinExistence type="inferred from homology"/>
<dbReference type="EMBL" id="DVLP01000234">
    <property type="protein sequence ID" value="HIT75465.1"/>
    <property type="molecule type" value="Genomic_DNA"/>
</dbReference>
<organism evidence="9 10">
    <name type="scientific">Candidatus Avipropionibacterium avicola</name>
    <dbReference type="NCBI Taxonomy" id="2840701"/>
    <lineage>
        <taxon>Bacteria</taxon>
        <taxon>Bacillati</taxon>
        <taxon>Actinomycetota</taxon>
        <taxon>Actinomycetes</taxon>
        <taxon>Propionibacteriales</taxon>
        <taxon>Propionibacteriaceae</taxon>
        <taxon>Propionibacteriaceae incertae sedis</taxon>
        <taxon>Candidatus Avipropionibacterium</taxon>
    </lineage>
</organism>
<sequence length="404" mass="43571">MTQRTPLRVRRLTRWLVEFLPAWLVALLILPWVIRNGTAIPWAPQTTDLEVYVWAVRDLLAGKDIYQTQTPLGLWFIYPPIAAVLMIPLVVGPYVLWQLIWTGLLIAAQNSVLVRLRVPRGWALAVVSACVVLAMEPIRTTLGYGQVNTMLMFLVIADLLPDRVGADGKVRRRFIPQGTLIGLAAAIKLTPLVFLVFLLVLGRRRAFVVGTLTFVVLTVVGALLMWEGTATFFGGLLGGDTKTSGPQYVGNQSLVGVTTRLLGPTPGATVLGLGIAAVVGLLILLVGLHWWQRGEKGFAVALGGIATCLASPLSWTHHWVWVLPLGVAAALSTKLPAATRVLAGLLTLWVSLCLPLSVLPYGEGAVDHYNAGQQVVANLGPLLAVVLVVQLAVGVLRERNTRAS</sequence>
<keyword evidence="6 8" id="KW-0472">Membrane</keyword>
<feature type="transmembrane region" description="Helical" evidence="8">
    <location>
        <begin position="180"/>
        <end position="201"/>
    </location>
</feature>
<feature type="transmembrane region" description="Helical" evidence="8">
    <location>
        <begin position="337"/>
        <end position="359"/>
    </location>
</feature>